<protein>
    <recommendedName>
        <fullName evidence="4">G-patch domain-containing protein</fullName>
    </recommendedName>
</protein>
<evidence type="ECO:0000256" key="2">
    <source>
        <dbReference type="ARBA" id="ARBA00023242"/>
    </source>
</evidence>
<dbReference type="PANTHER" id="PTHR15818">
    <property type="entry name" value="G PATCH AND KOW-CONTAINING"/>
    <property type="match status" value="1"/>
</dbReference>
<feature type="compositionally biased region" description="Basic residues" evidence="3">
    <location>
        <begin position="405"/>
        <end position="415"/>
    </location>
</feature>
<evidence type="ECO:0000313" key="6">
    <source>
        <dbReference type="Proteomes" id="UP000801492"/>
    </source>
</evidence>
<dbReference type="InterPro" id="IPR026822">
    <property type="entry name" value="Spp2/MOS2_G-patch"/>
</dbReference>
<name>A0A8K0FXH5_IGNLU</name>
<evidence type="ECO:0000313" key="5">
    <source>
        <dbReference type="EMBL" id="KAF2880017.1"/>
    </source>
</evidence>
<feature type="compositionally biased region" description="Basic residues" evidence="3">
    <location>
        <begin position="369"/>
        <end position="394"/>
    </location>
</feature>
<sequence length="415" mass="47472">MEQDGKKISFGFSKLTKKSNVIQKPTEVKRKDIQLIDCLEGQTIKLKNVVKEIKGPLIIPLPLSKTIFDHHKENKIKRELKLKEETVDDRPDSELTPDELAARELIRDAQNSLNKSEGPKVYSLPAVLQNTFVVDGKEEPTMDDYESVPINEYGMAMLRGMGWSETKGVGKIPGKDKNITDEPALRPKGLGLGANRLISSNKEKSTDKNGEELVLKKGGYAKIIEGKHKGSYCEVQGFDEDGRIIVKTSVKNLIINLNELLVKPVTKEEYAKSSKVINNAKYEEYKSKIDKKEQETQINLVKDSMERRSRSKSGSRRRSKSHSTDSDNKSSSRRKDHRSRKEDDKYTYKKKSKKKYRSSSISSTDSDYKKRKERKSLKESKHKSKKSKHRKGHRSNSDYDSDHNHARKSHSRSRH</sequence>
<dbReference type="EMBL" id="VTPC01091034">
    <property type="protein sequence ID" value="KAF2880017.1"/>
    <property type="molecule type" value="Genomic_DNA"/>
</dbReference>
<evidence type="ECO:0000256" key="1">
    <source>
        <dbReference type="ARBA" id="ARBA00004123"/>
    </source>
</evidence>
<reference evidence="5" key="1">
    <citation type="submission" date="2019-08" db="EMBL/GenBank/DDBJ databases">
        <title>The genome of the North American firefly Photinus pyralis.</title>
        <authorList>
            <consortium name="Photinus pyralis genome working group"/>
            <person name="Fallon T.R."/>
            <person name="Sander Lower S.E."/>
            <person name="Weng J.-K."/>
        </authorList>
    </citation>
    <scope>NUCLEOTIDE SEQUENCE</scope>
    <source>
        <strain evidence="5">TRF0915ILg1</strain>
        <tissue evidence="5">Whole body</tissue>
    </source>
</reference>
<dbReference type="Proteomes" id="UP000801492">
    <property type="component" value="Unassembled WGS sequence"/>
</dbReference>
<evidence type="ECO:0000259" key="4">
    <source>
        <dbReference type="SMART" id="SM00443"/>
    </source>
</evidence>
<dbReference type="SMART" id="SM00443">
    <property type="entry name" value="G_patch"/>
    <property type="match status" value="1"/>
</dbReference>
<feature type="compositionally biased region" description="Basic residues" evidence="3">
    <location>
        <begin position="348"/>
        <end position="357"/>
    </location>
</feature>
<dbReference type="Pfam" id="PF12656">
    <property type="entry name" value="G-patch_2"/>
    <property type="match status" value="1"/>
</dbReference>
<dbReference type="GO" id="GO:0005681">
    <property type="term" value="C:spliceosomal complex"/>
    <property type="evidence" value="ECO:0007669"/>
    <property type="project" value="TreeGrafter"/>
</dbReference>
<dbReference type="GO" id="GO:0000398">
    <property type="term" value="P:mRNA splicing, via spliceosome"/>
    <property type="evidence" value="ECO:0007669"/>
    <property type="project" value="InterPro"/>
</dbReference>
<dbReference type="PANTHER" id="PTHR15818:SF2">
    <property type="entry name" value="G-PATCH DOMAIN AND KOW MOTIFS-CONTAINING PROTEIN"/>
    <property type="match status" value="1"/>
</dbReference>
<accession>A0A8K0FXH5</accession>
<dbReference type="OrthoDB" id="5577072at2759"/>
<dbReference type="AlphaFoldDB" id="A0A8K0FXH5"/>
<feature type="region of interest" description="Disordered" evidence="3">
    <location>
        <begin position="291"/>
        <end position="415"/>
    </location>
</feature>
<evidence type="ECO:0000256" key="3">
    <source>
        <dbReference type="SAM" id="MobiDB-lite"/>
    </source>
</evidence>
<comment type="subcellular location">
    <subcellularLocation>
        <location evidence="1">Nucleus</location>
    </subcellularLocation>
</comment>
<comment type="caution">
    <text evidence="5">The sequence shown here is derived from an EMBL/GenBank/DDBJ whole genome shotgun (WGS) entry which is preliminary data.</text>
</comment>
<organism evidence="5 6">
    <name type="scientific">Ignelater luminosus</name>
    <name type="common">Cucubano</name>
    <name type="synonym">Pyrophorus luminosus</name>
    <dbReference type="NCBI Taxonomy" id="2038154"/>
    <lineage>
        <taxon>Eukaryota</taxon>
        <taxon>Metazoa</taxon>
        <taxon>Ecdysozoa</taxon>
        <taxon>Arthropoda</taxon>
        <taxon>Hexapoda</taxon>
        <taxon>Insecta</taxon>
        <taxon>Pterygota</taxon>
        <taxon>Neoptera</taxon>
        <taxon>Endopterygota</taxon>
        <taxon>Coleoptera</taxon>
        <taxon>Polyphaga</taxon>
        <taxon>Elateriformia</taxon>
        <taxon>Elateroidea</taxon>
        <taxon>Elateridae</taxon>
        <taxon>Agrypninae</taxon>
        <taxon>Pyrophorini</taxon>
        <taxon>Ignelater</taxon>
    </lineage>
</organism>
<feature type="compositionally biased region" description="Basic residues" evidence="3">
    <location>
        <begin position="309"/>
        <end position="321"/>
    </location>
</feature>
<dbReference type="GO" id="GO:0003676">
    <property type="term" value="F:nucleic acid binding"/>
    <property type="evidence" value="ECO:0007669"/>
    <property type="project" value="InterPro"/>
</dbReference>
<dbReference type="InterPro" id="IPR045166">
    <property type="entry name" value="Spp2-like"/>
</dbReference>
<gene>
    <name evidence="5" type="ORF">ILUMI_26138</name>
</gene>
<feature type="domain" description="G-patch" evidence="4">
    <location>
        <begin position="148"/>
        <end position="195"/>
    </location>
</feature>
<proteinExistence type="predicted"/>
<keyword evidence="2" id="KW-0539">Nucleus</keyword>
<dbReference type="InterPro" id="IPR000467">
    <property type="entry name" value="G_patch_dom"/>
</dbReference>
<keyword evidence="6" id="KW-1185">Reference proteome</keyword>
<feature type="compositionally biased region" description="Basic and acidic residues" evidence="3">
    <location>
        <begin position="395"/>
        <end position="404"/>
    </location>
</feature>